<dbReference type="PANTHER" id="PTHR47151">
    <property type="entry name" value="LEU/ILE/VAL-BINDING ABC TRANSPORTER SUBUNIT"/>
    <property type="match status" value="1"/>
</dbReference>
<dbReference type="InterPro" id="IPR028082">
    <property type="entry name" value="Peripla_BP_I"/>
</dbReference>
<accession>A0AA41Q4A3</accession>
<dbReference type="RefSeq" id="WP_235055102.1">
    <property type="nucleotide sequence ID" value="NZ_JAKFHA010000016.1"/>
</dbReference>
<evidence type="ECO:0000256" key="2">
    <source>
        <dbReference type="ARBA" id="ARBA00022729"/>
    </source>
</evidence>
<organism evidence="6 7">
    <name type="scientific">Yinghuangia soli</name>
    <dbReference type="NCBI Taxonomy" id="2908204"/>
    <lineage>
        <taxon>Bacteria</taxon>
        <taxon>Bacillati</taxon>
        <taxon>Actinomycetota</taxon>
        <taxon>Actinomycetes</taxon>
        <taxon>Kitasatosporales</taxon>
        <taxon>Streptomycetaceae</taxon>
        <taxon>Yinghuangia</taxon>
    </lineage>
</organism>
<feature type="domain" description="Leucine-binding protein" evidence="5">
    <location>
        <begin position="43"/>
        <end position="384"/>
    </location>
</feature>
<evidence type="ECO:0000256" key="1">
    <source>
        <dbReference type="ARBA" id="ARBA00010062"/>
    </source>
</evidence>
<comment type="caution">
    <text evidence="6">The sequence shown here is derived from an EMBL/GenBank/DDBJ whole genome shotgun (WGS) entry which is preliminary data.</text>
</comment>
<feature type="region of interest" description="Disordered" evidence="3">
    <location>
        <begin position="25"/>
        <end position="44"/>
    </location>
</feature>
<dbReference type="SUPFAM" id="SSF53822">
    <property type="entry name" value="Periplasmic binding protein-like I"/>
    <property type="match status" value="1"/>
</dbReference>
<feature type="signal peptide" evidence="4">
    <location>
        <begin position="1"/>
        <end position="24"/>
    </location>
</feature>
<feature type="chain" id="PRO_5041391796" evidence="4">
    <location>
        <begin position="25"/>
        <end position="398"/>
    </location>
</feature>
<gene>
    <name evidence="6" type="ORF">LZ495_24890</name>
</gene>
<evidence type="ECO:0000256" key="4">
    <source>
        <dbReference type="SAM" id="SignalP"/>
    </source>
</evidence>
<dbReference type="Proteomes" id="UP001165378">
    <property type="component" value="Unassembled WGS sequence"/>
</dbReference>
<dbReference type="PANTHER" id="PTHR47151:SF2">
    <property type="entry name" value="AMINO ACID BINDING PROTEIN"/>
    <property type="match status" value="1"/>
</dbReference>
<dbReference type="PROSITE" id="PS51257">
    <property type="entry name" value="PROKAR_LIPOPROTEIN"/>
    <property type="match status" value="1"/>
</dbReference>
<dbReference type="EMBL" id="JAKFHA010000016">
    <property type="protein sequence ID" value="MCF2530436.1"/>
    <property type="molecule type" value="Genomic_DNA"/>
</dbReference>
<evidence type="ECO:0000256" key="3">
    <source>
        <dbReference type="SAM" id="MobiDB-lite"/>
    </source>
</evidence>
<name>A0AA41Q4A3_9ACTN</name>
<protein>
    <submittedName>
        <fullName evidence="6">Branched-chain amino acid ABC transporter substrate-binding protein</fullName>
    </submittedName>
</protein>
<dbReference type="InterPro" id="IPR028081">
    <property type="entry name" value="Leu-bd"/>
</dbReference>
<comment type="similarity">
    <text evidence="1">Belongs to the leucine-binding protein family.</text>
</comment>
<sequence>MLKRSMIKIALPVVASALVLSACGSDDKDDDASSNPGGGNKPTYTIGFQGGLTGKNAQLGINEANGVKLAIEQANAKGDLPFKLEVKTSDDEASPDKSQSAAQKLIDDGNVVAVVGPAFSGPTKAASPNYAAAKLATLTPSATNPSLTAPANKFTALLRGTPNDNMQGSGMATYYAKKLKLKTVLLIDDKSEYGIGLAAVAKADLEKAGITVKTESIPQGTPDYTAAATTVKNSGADGMIYAGYYQDGAPFAKKLKEAGVSIPMISGDGTNDPEFIKLAGAAADNWYLTCPCADANVEEATKKFAADYKAKFNEPAGTYSAESFDLANMIIEQMKTFGAEKITREALLNKLKAAEYKGLTKSFKFDQNGEYVGGAIFLYQVKAGKIEYLGDIDKLSAA</sequence>
<proteinExistence type="inferred from homology"/>
<dbReference type="CDD" id="cd06342">
    <property type="entry name" value="PBP1_ABC_LIVBP-like"/>
    <property type="match status" value="1"/>
</dbReference>
<keyword evidence="2 4" id="KW-0732">Signal</keyword>
<evidence type="ECO:0000313" key="6">
    <source>
        <dbReference type="EMBL" id="MCF2530436.1"/>
    </source>
</evidence>
<dbReference type="Pfam" id="PF13458">
    <property type="entry name" value="Peripla_BP_6"/>
    <property type="match status" value="1"/>
</dbReference>
<evidence type="ECO:0000313" key="7">
    <source>
        <dbReference type="Proteomes" id="UP001165378"/>
    </source>
</evidence>
<dbReference type="Gene3D" id="3.40.50.2300">
    <property type="match status" value="2"/>
</dbReference>
<reference evidence="6" key="1">
    <citation type="submission" date="2022-01" db="EMBL/GenBank/DDBJ databases">
        <title>Genome-Based Taxonomic Classification of the Phylum Actinobacteria.</title>
        <authorList>
            <person name="Gao Y."/>
        </authorList>
    </citation>
    <scope>NUCLEOTIDE SEQUENCE</scope>
    <source>
        <strain evidence="6">KLBMP 8922</strain>
    </source>
</reference>
<evidence type="ECO:0000259" key="5">
    <source>
        <dbReference type="Pfam" id="PF13458"/>
    </source>
</evidence>
<keyword evidence="7" id="KW-1185">Reference proteome</keyword>
<dbReference type="AlphaFoldDB" id="A0AA41Q4A3"/>